<evidence type="ECO:0000313" key="8">
    <source>
        <dbReference type="RefSeq" id="XP_030758976.1"/>
    </source>
</evidence>
<dbReference type="GO" id="GO:0005634">
    <property type="term" value="C:nucleus"/>
    <property type="evidence" value="ECO:0007669"/>
    <property type="project" value="TreeGrafter"/>
</dbReference>
<evidence type="ECO:0000256" key="3">
    <source>
        <dbReference type="ARBA" id="ARBA00022759"/>
    </source>
</evidence>
<evidence type="ECO:0000313" key="7">
    <source>
        <dbReference type="Proteomes" id="UP000504635"/>
    </source>
</evidence>
<dbReference type="GO" id="GO:0006309">
    <property type="term" value="P:apoptotic DNA fragmentation"/>
    <property type="evidence" value="ECO:0007669"/>
    <property type="project" value="TreeGrafter"/>
</dbReference>
<sequence>MSYDVYKILVIFATLVGLVTYTDCNVDVLRLQPTPLVVDQNYNIVYHTTPLQRNEKIHICCPGNSVIYNGELMNVECLSLNYLDDDEFEANEKIYLFNDFKCQQIPRHSVKYNKKTCENGGTEIEIGYDLKSIFVVQITVCFDNNNLTPIYSYYNITKTIGYRDGKVPRVSFEENGFYTISTSLDRLYERNAEIKTINTLLSLNINSEKYIKRNGDLFINRGHLAAKGDFVYSFQQLATFQYVNSAPQWASFNGGNWNEVEINIRDYAMSKDVNLEIYTGVYGISTLPNEKNNAPTNLYLFTDNNKNLIPVPLLFWKVAYNRKVKQGVVIVGINNPYITNISEHIICEDIWNKIQWFNSKLSKYRQNVNFGYTYACSVPDFRTVIKECPDIDVHELLQ</sequence>
<dbReference type="InParanoid" id="A0A6J2Y6Y1"/>
<name>A0A6J2Y6Y1_SITOR</name>
<dbReference type="InterPro" id="IPR040255">
    <property type="entry name" value="Non-specific_endonuclease"/>
</dbReference>
<dbReference type="PANTHER" id="PTHR13966:SF19">
    <property type="entry name" value="NUCLEASE EXOG, MITOCHONDRIAL"/>
    <property type="match status" value="1"/>
</dbReference>
<keyword evidence="7" id="KW-1185">Reference proteome</keyword>
<evidence type="ECO:0000256" key="1">
    <source>
        <dbReference type="ARBA" id="ARBA00010052"/>
    </source>
</evidence>
<dbReference type="GeneID" id="115884513"/>
<comment type="similarity">
    <text evidence="1">Belongs to the DNA/RNA non-specific endonuclease family.</text>
</comment>
<dbReference type="GO" id="GO:0003676">
    <property type="term" value="F:nucleic acid binding"/>
    <property type="evidence" value="ECO:0007669"/>
    <property type="project" value="InterPro"/>
</dbReference>
<feature type="binding site" evidence="5">
    <location>
        <position position="253"/>
    </location>
    <ligand>
        <name>Mg(2+)</name>
        <dbReference type="ChEBI" id="CHEBI:18420"/>
        <note>catalytic</note>
    </ligand>
</feature>
<dbReference type="InterPro" id="IPR001604">
    <property type="entry name" value="Endo_G_ENPP1-like_dom"/>
</dbReference>
<evidence type="ECO:0000259" key="6">
    <source>
        <dbReference type="SMART" id="SM00892"/>
    </source>
</evidence>
<dbReference type="Proteomes" id="UP000504635">
    <property type="component" value="Unplaced"/>
</dbReference>
<feature type="active site" description="Proton acceptor" evidence="4">
    <location>
        <position position="223"/>
    </location>
</feature>
<reference evidence="8" key="1">
    <citation type="submission" date="2025-08" db="UniProtKB">
        <authorList>
            <consortium name="RefSeq"/>
        </authorList>
    </citation>
    <scope>IDENTIFICATION</scope>
    <source>
        <tissue evidence="8">Gonads</tissue>
    </source>
</reference>
<evidence type="ECO:0000256" key="5">
    <source>
        <dbReference type="PIRSR" id="PIRSR640255-2"/>
    </source>
</evidence>
<dbReference type="Pfam" id="PF01223">
    <property type="entry name" value="Endonuclease_NS"/>
    <property type="match status" value="1"/>
</dbReference>
<keyword evidence="3" id="KW-0378">Hydrolase</keyword>
<dbReference type="KEGG" id="soy:115884513"/>
<dbReference type="RefSeq" id="XP_030758976.1">
    <property type="nucleotide sequence ID" value="XM_030903116.1"/>
</dbReference>
<accession>A0A6J2Y6Y1</accession>
<dbReference type="AlphaFoldDB" id="A0A6J2Y6Y1"/>
<proteinExistence type="inferred from homology"/>
<dbReference type="SUPFAM" id="SSF54060">
    <property type="entry name" value="His-Me finger endonucleases"/>
    <property type="match status" value="1"/>
</dbReference>
<dbReference type="InterPro" id="IPR044929">
    <property type="entry name" value="DNA/RNA_non-sp_Endonuclease_sf"/>
</dbReference>
<dbReference type="OrthoDB" id="5960141at2759"/>
<organism evidence="7 8">
    <name type="scientific">Sitophilus oryzae</name>
    <name type="common">Rice weevil</name>
    <name type="synonym">Curculio oryzae</name>
    <dbReference type="NCBI Taxonomy" id="7048"/>
    <lineage>
        <taxon>Eukaryota</taxon>
        <taxon>Metazoa</taxon>
        <taxon>Ecdysozoa</taxon>
        <taxon>Arthropoda</taxon>
        <taxon>Hexapoda</taxon>
        <taxon>Insecta</taxon>
        <taxon>Pterygota</taxon>
        <taxon>Neoptera</taxon>
        <taxon>Endopterygota</taxon>
        <taxon>Coleoptera</taxon>
        <taxon>Polyphaga</taxon>
        <taxon>Cucujiformia</taxon>
        <taxon>Curculionidae</taxon>
        <taxon>Dryophthorinae</taxon>
        <taxon>Sitophilus</taxon>
    </lineage>
</organism>
<keyword evidence="2" id="KW-0540">Nuclease</keyword>
<evidence type="ECO:0000256" key="2">
    <source>
        <dbReference type="ARBA" id="ARBA00022722"/>
    </source>
</evidence>
<feature type="domain" description="DNA/RNA non-specific endonuclease/pyrophosphatase/phosphodiesterase" evidence="6">
    <location>
        <begin position="134"/>
        <end position="381"/>
    </location>
</feature>
<dbReference type="InterPro" id="IPR044925">
    <property type="entry name" value="His-Me_finger_sf"/>
</dbReference>
<dbReference type="Gene3D" id="3.40.570.10">
    <property type="entry name" value="Extracellular Endonuclease, subunit A"/>
    <property type="match status" value="1"/>
</dbReference>
<keyword evidence="3" id="KW-0255">Endonuclease</keyword>
<keyword evidence="5" id="KW-0479">Metal-binding</keyword>
<dbReference type="SMART" id="SM00892">
    <property type="entry name" value="Endonuclease_NS"/>
    <property type="match status" value="1"/>
</dbReference>
<evidence type="ECO:0000256" key="4">
    <source>
        <dbReference type="PIRSR" id="PIRSR640255-1"/>
    </source>
</evidence>
<dbReference type="PANTHER" id="PTHR13966">
    <property type="entry name" value="ENDONUCLEASE RELATED"/>
    <property type="match status" value="1"/>
</dbReference>
<dbReference type="GO" id="GO:0005743">
    <property type="term" value="C:mitochondrial inner membrane"/>
    <property type="evidence" value="ECO:0007669"/>
    <property type="project" value="TreeGrafter"/>
</dbReference>
<dbReference type="GO" id="GO:0046872">
    <property type="term" value="F:metal ion binding"/>
    <property type="evidence" value="ECO:0007669"/>
    <property type="project" value="UniProtKB-KW"/>
</dbReference>
<dbReference type="GO" id="GO:0004521">
    <property type="term" value="F:RNA endonuclease activity"/>
    <property type="evidence" value="ECO:0007669"/>
    <property type="project" value="TreeGrafter"/>
</dbReference>
<dbReference type="GO" id="GO:0000014">
    <property type="term" value="F:single-stranded DNA endodeoxyribonuclease activity"/>
    <property type="evidence" value="ECO:0007669"/>
    <property type="project" value="TreeGrafter"/>
</dbReference>
<dbReference type="FunFam" id="3.40.570.10:FF:000007">
    <property type="entry name" value="Alkaline nuclease"/>
    <property type="match status" value="1"/>
</dbReference>
<gene>
    <name evidence="8" type="primary">LOC115884513</name>
</gene>
<protein>
    <submittedName>
        <fullName evidence="8">Uncharacterized protein LOC115884513</fullName>
    </submittedName>
</protein>